<dbReference type="PROSITE" id="PS51704">
    <property type="entry name" value="GP_PDE"/>
    <property type="match status" value="1"/>
</dbReference>
<dbReference type="InterPro" id="IPR030395">
    <property type="entry name" value="GP_PDE_dom"/>
</dbReference>
<dbReference type="PROSITE" id="PS51257">
    <property type="entry name" value="PROKAR_LIPOPROTEIN"/>
    <property type="match status" value="1"/>
</dbReference>
<evidence type="ECO:0000313" key="3">
    <source>
        <dbReference type="Proteomes" id="UP000886891"/>
    </source>
</evidence>
<gene>
    <name evidence="2" type="ORF">IAB14_00080</name>
</gene>
<dbReference type="Proteomes" id="UP000886891">
    <property type="component" value="Unassembled WGS sequence"/>
</dbReference>
<accession>A0A9D1NAV0</accession>
<dbReference type="SUPFAM" id="SSF51695">
    <property type="entry name" value="PLC-like phosphodiesterases"/>
    <property type="match status" value="1"/>
</dbReference>
<dbReference type="EMBL" id="DVOH01000002">
    <property type="protein sequence ID" value="HIU99495.1"/>
    <property type="molecule type" value="Genomic_DNA"/>
</dbReference>
<comment type="caution">
    <text evidence="2">The sequence shown here is derived from an EMBL/GenBank/DDBJ whole genome shotgun (WGS) entry which is preliminary data.</text>
</comment>
<dbReference type="GO" id="GO:0008081">
    <property type="term" value="F:phosphoric diester hydrolase activity"/>
    <property type="evidence" value="ECO:0007669"/>
    <property type="project" value="InterPro"/>
</dbReference>
<feature type="domain" description="GP-PDE" evidence="1">
    <location>
        <begin position="56"/>
        <end position="329"/>
    </location>
</feature>
<dbReference type="GO" id="GO:0006629">
    <property type="term" value="P:lipid metabolic process"/>
    <property type="evidence" value="ECO:0007669"/>
    <property type="project" value="InterPro"/>
</dbReference>
<dbReference type="AlphaFoldDB" id="A0A9D1NAV0"/>
<dbReference type="PANTHER" id="PTHR46211:SF14">
    <property type="entry name" value="GLYCEROPHOSPHODIESTER PHOSPHODIESTERASE"/>
    <property type="match status" value="1"/>
</dbReference>
<sequence>MKRLNKRIKGLLIALTVLASCVAVFVGLCLSSGIPKVDPVTHYDGDNPYIVFDEEAQISAHRAGGALAPENTMMAFETCLNATDYRVDILEFDLHLSKDGVLFLLHDDTLDRTSDARERFGGKNIKASDKTFSEIKSLNMGENYCAPDGSYPYRGLRGDEIPANLRAVSLDEILTMLRPRRDLDFIIEIKDGKEVGKKAADLLYRKLCDYDILERTVVGTFHGEVSRYLDEKYPDIIRSAGIGEVLEFYFCSIFNVDLDKKDLPYEVLQIPYDAFVINLGKKAIVDYAHHYGLAVQYWTINDPDDIAYLVSIGADAVITDDPAAAYRVMRGNASD</sequence>
<dbReference type="InterPro" id="IPR017946">
    <property type="entry name" value="PLC-like_Pdiesterase_TIM-brl"/>
</dbReference>
<dbReference type="Pfam" id="PF03009">
    <property type="entry name" value="GDPD"/>
    <property type="match status" value="1"/>
</dbReference>
<name>A0A9D1NAV0_9FIRM</name>
<protein>
    <recommendedName>
        <fullName evidence="1">GP-PDE domain-containing protein</fullName>
    </recommendedName>
</protein>
<evidence type="ECO:0000313" key="2">
    <source>
        <dbReference type="EMBL" id="HIU99495.1"/>
    </source>
</evidence>
<organism evidence="2 3">
    <name type="scientific">Candidatus Stercoripulliclostridium merdipullorum</name>
    <dbReference type="NCBI Taxonomy" id="2840952"/>
    <lineage>
        <taxon>Bacteria</taxon>
        <taxon>Bacillati</taxon>
        <taxon>Bacillota</taxon>
        <taxon>Clostridia</taxon>
        <taxon>Eubacteriales</taxon>
        <taxon>Candidatus Stercoripulliclostridium</taxon>
    </lineage>
</organism>
<dbReference type="Gene3D" id="3.20.20.190">
    <property type="entry name" value="Phosphatidylinositol (PI) phosphodiesterase"/>
    <property type="match status" value="1"/>
</dbReference>
<reference evidence="2" key="1">
    <citation type="submission" date="2020-10" db="EMBL/GenBank/DDBJ databases">
        <authorList>
            <person name="Gilroy R."/>
        </authorList>
    </citation>
    <scope>NUCLEOTIDE SEQUENCE</scope>
    <source>
        <strain evidence="2">23406</strain>
    </source>
</reference>
<reference evidence="2" key="2">
    <citation type="journal article" date="2021" name="PeerJ">
        <title>Extensive microbial diversity within the chicken gut microbiome revealed by metagenomics and culture.</title>
        <authorList>
            <person name="Gilroy R."/>
            <person name="Ravi A."/>
            <person name="Getino M."/>
            <person name="Pursley I."/>
            <person name="Horton D.L."/>
            <person name="Alikhan N.F."/>
            <person name="Baker D."/>
            <person name="Gharbi K."/>
            <person name="Hall N."/>
            <person name="Watson M."/>
            <person name="Adriaenssens E.M."/>
            <person name="Foster-Nyarko E."/>
            <person name="Jarju S."/>
            <person name="Secka A."/>
            <person name="Antonio M."/>
            <person name="Oren A."/>
            <person name="Chaudhuri R.R."/>
            <person name="La Ragione R."/>
            <person name="Hildebrand F."/>
            <person name="Pallen M.J."/>
        </authorList>
    </citation>
    <scope>NUCLEOTIDE SEQUENCE</scope>
    <source>
        <strain evidence="2">23406</strain>
    </source>
</reference>
<evidence type="ECO:0000259" key="1">
    <source>
        <dbReference type="PROSITE" id="PS51704"/>
    </source>
</evidence>
<dbReference type="PANTHER" id="PTHR46211">
    <property type="entry name" value="GLYCEROPHOSPHORYL DIESTER PHOSPHODIESTERASE"/>
    <property type="match status" value="1"/>
</dbReference>
<proteinExistence type="predicted"/>